<organism evidence="1 2">
    <name type="scientific">Thioalkalivibrio paradoxus ARh 1</name>
    <dbReference type="NCBI Taxonomy" id="713585"/>
    <lineage>
        <taxon>Bacteria</taxon>
        <taxon>Pseudomonadati</taxon>
        <taxon>Pseudomonadota</taxon>
        <taxon>Gammaproteobacteria</taxon>
        <taxon>Chromatiales</taxon>
        <taxon>Ectothiorhodospiraceae</taxon>
        <taxon>Thioalkalivibrio</taxon>
    </lineage>
</organism>
<accession>W0DJ89</accession>
<keyword evidence="2" id="KW-1185">Reference proteome</keyword>
<dbReference type="Proteomes" id="UP000005289">
    <property type="component" value="Chromosome"/>
</dbReference>
<dbReference type="SUPFAM" id="SSF103196">
    <property type="entry name" value="Roadblock/LC7 domain"/>
    <property type="match status" value="1"/>
</dbReference>
<evidence type="ECO:0000313" key="2">
    <source>
        <dbReference type="Proteomes" id="UP000005289"/>
    </source>
</evidence>
<protein>
    <recommendedName>
        <fullName evidence="3">Roadblock/LAMTOR2 domain-containing protein</fullName>
    </recommendedName>
</protein>
<dbReference type="RefSeq" id="WP_006746413.1">
    <property type="nucleotide sequence ID" value="NZ_CP007029.1"/>
</dbReference>
<dbReference type="KEGG" id="tti:THITH_00885"/>
<evidence type="ECO:0000313" key="1">
    <source>
        <dbReference type="EMBL" id="AHE97068.1"/>
    </source>
</evidence>
<proteinExistence type="predicted"/>
<reference evidence="1 2" key="1">
    <citation type="submission" date="2013-12" db="EMBL/GenBank/DDBJ databases">
        <authorList>
            <consortium name="DOE Joint Genome Institute"/>
            <person name="Muyzer G."/>
            <person name="Huntemann M."/>
            <person name="Han J."/>
            <person name="Chen A."/>
            <person name="Kyrpides N."/>
            <person name="Mavromatis K."/>
            <person name="Markowitz V."/>
            <person name="Palaniappan K."/>
            <person name="Ivanova N."/>
            <person name="Schaumberg A."/>
            <person name="Pati A."/>
            <person name="Liolios K."/>
            <person name="Nordberg H.P."/>
            <person name="Cantor M.N."/>
            <person name="Hua S.X."/>
            <person name="Woyke T."/>
        </authorList>
    </citation>
    <scope>NUCLEOTIDE SEQUENCE [LARGE SCALE GENOMIC DNA]</scope>
    <source>
        <strain evidence="1 2">ARh 1</strain>
    </source>
</reference>
<dbReference type="STRING" id="713585.THITH_00885"/>
<dbReference type="HOGENOM" id="CLU_112856_0_0_6"/>
<dbReference type="OrthoDB" id="5295752at2"/>
<dbReference type="AlphaFoldDB" id="W0DJ89"/>
<sequence length="212" mass="22884">MSDYELVPGLYVAPSPAGAYYAVSGTKMDGARRVLLHLMSLDSSPELTPDLFQEINGLDTDDPAGYLHRMQSMHLLEGFPEPRARPADSIENAMPGLLGDLAGPKGKALLADEHGFYLSTHGFPHETAEELAALAADVGGLDQRHRRLLEGNLALQTSAWGLLTAGGNSELGFWPLYVGSVRFSLVLKGRPRLNKAALVDVVWMLVNRYGSG</sequence>
<gene>
    <name evidence="1" type="ORF">THITH_00885</name>
</gene>
<evidence type="ECO:0008006" key="3">
    <source>
        <dbReference type="Google" id="ProtNLM"/>
    </source>
</evidence>
<name>W0DJ89_9GAMM</name>
<dbReference type="EMBL" id="CP007029">
    <property type="protein sequence ID" value="AHE97068.1"/>
    <property type="molecule type" value="Genomic_DNA"/>
</dbReference>